<dbReference type="InterPro" id="IPR010982">
    <property type="entry name" value="Lambda_DNA-bd_dom_sf"/>
</dbReference>
<proteinExistence type="predicted"/>
<dbReference type="OrthoDB" id="8526323at2"/>
<dbReference type="SUPFAM" id="SSF47413">
    <property type="entry name" value="lambda repressor-like DNA-binding domains"/>
    <property type="match status" value="1"/>
</dbReference>
<accession>A0A0F3IQT5</accession>
<dbReference type="RefSeq" id="WP_045776360.1">
    <property type="nucleotide sequence ID" value="NZ_LAJY01000367.1"/>
</dbReference>
<keyword evidence="2" id="KW-1185">Reference proteome</keyword>
<reference evidence="1 2" key="1">
    <citation type="submission" date="2015-03" db="EMBL/GenBank/DDBJ databases">
        <title>Draft genome sequence of Elstera litoralis.</title>
        <authorList>
            <person name="Rahalkar M.C."/>
            <person name="Dhakephalkar P.K."/>
            <person name="Pore S.D."/>
            <person name="Arora P."/>
            <person name="Kapse N.G."/>
            <person name="Pandit P.S."/>
        </authorList>
    </citation>
    <scope>NUCLEOTIDE SEQUENCE [LARGE SCALE GENOMIC DNA]</scope>
    <source>
        <strain evidence="1 2">Dia-1</strain>
    </source>
</reference>
<dbReference type="Proteomes" id="UP000033774">
    <property type="component" value="Unassembled WGS sequence"/>
</dbReference>
<evidence type="ECO:0008006" key="3">
    <source>
        <dbReference type="Google" id="ProtNLM"/>
    </source>
</evidence>
<gene>
    <name evidence="1" type="ORF">VZ95_13750</name>
</gene>
<dbReference type="EMBL" id="LAJY01000367">
    <property type="protein sequence ID" value="KJV09066.1"/>
    <property type="molecule type" value="Genomic_DNA"/>
</dbReference>
<protein>
    <recommendedName>
        <fullName evidence="3">HTH cro/C1-type domain-containing protein</fullName>
    </recommendedName>
</protein>
<dbReference type="AlphaFoldDB" id="A0A0F3IQT5"/>
<dbReference type="Gene3D" id="1.10.260.40">
    <property type="entry name" value="lambda repressor-like DNA-binding domains"/>
    <property type="match status" value="1"/>
</dbReference>
<sequence length="77" mass="8502">MNELKSYFSRNRGERVRIAAALDISPAALSQWDRVPSGRVLDIERLTGISRFILRPDIYGPVSEVITGQGVSSNKVA</sequence>
<evidence type="ECO:0000313" key="1">
    <source>
        <dbReference type="EMBL" id="KJV09066.1"/>
    </source>
</evidence>
<dbReference type="Pfam" id="PF15943">
    <property type="entry name" value="YdaS_toxin"/>
    <property type="match status" value="1"/>
</dbReference>
<dbReference type="InterPro" id="IPR031856">
    <property type="entry name" value="YdaS_toxin-like"/>
</dbReference>
<organism evidence="1 2">
    <name type="scientific">Elstera litoralis</name>
    <dbReference type="NCBI Taxonomy" id="552518"/>
    <lineage>
        <taxon>Bacteria</taxon>
        <taxon>Pseudomonadati</taxon>
        <taxon>Pseudomonadota</taxon>
        <taxon>Alphaproteobacteria</taxon>
        <taxon>Rhodospirillales</taxon>
        <taxon>Rhodospirillaceae</taxon>
        <taxon>Elstera</taxon>
    </lineage>
</organism>
<evidence type="ECO:0000313" key="2">
    <source>
        <dbReference type="Proteomes" id="UP000033774"/>
    </source>
</evidence>
<comment type="caution">
    <text evidence="1">The sequence shown here is derived from an EMBL/GenBank/DDBJ whole genome shotgun (WGS) entry which is preliminary data.</text>
</comment>
<dbReference type="GO" id="GO:0003677">
    <property type="term" value="F:DNA binding"/>
    <property type="evidence" value="ECO:0007669"/>
    <property type="project" value="InterPro"/>
</dbReference>
<name>A0A0F3IQT5_9PROT</name>